<dbReference type="Gene3D" id="3.90.180.10">
    <property type="entry name" value="Medium-chain alcohol dehydrogenases, catalytic domain"/>
    <property type="match status" value="2"/>
</dbReference>
<dbReference type="InterPro" id="IPR010085">
    <property type="entry name" value="Crot_CoA_red"/>
</dbReference>
<dbReference type="Pfam" id="PF08240">
    <property type="entry name" value="ADH_N"/>
    <property type="match status" value="1"/>
</dbReference>
<protein>
    <submittedName>
        <fullName evidence="3">Crotonyl-CoA carboxylase/reductase</fullName>
        <ecNumber evidence="3">1.3.1.85</ecNumber>
    </submittedName>
</protein>
<dbReference type="InterPro" id="IPR036291">
    <property type="entry name" value="NAD(P)-bd_dom_sf"/>
</dbReference>
<dbReference type="InterPro" id="IPR013154">
    <property type="entry name" value="ADH-like_N"/>
</dbReference>
<dbReference type="PANTHER" id="PTHR44154">
    <property type="entry name" value="QUINONE OXIDOREDUCTASE"/>
    <property type="match status" value="1"/>
</dbReference>
<proteinExistence type="predicted"/>
<dbReference type="InterPro" id="IPR051603">
    <property type="entry name" value="Zinc-ADH_QOR/CCCR"/>
</dbReference>
<dbReference type="SUPFAM" id="SSF51735">
    <property type="entry name" value="NAD(P)-binding Rossmann-fold domains"/>
    <property type="match status" value="1"/>
</dbReference>
<name>A0A921DQD5_9BACT</name>
<dbReference type="GO" id="GO:0043880">
    <property type="term" value="F:crotonyl-CoA reductase activity"/>
    <property type="evidence" value="ECO:0007669"/>
    <property type="project" value="InterPro"/>
</dbReference>
<organism evidence="3 4">
    <name type="scientific">Mailhella massiliensis</name>
    <dbReference type="NCBI Taxonomy" id="1903261"/>
    <lineage>
        <taxon>Bacteria</taxon>
        <taxon>Pseudomonadati</taxon>
        <taxon>Thermodesulfobacteriota</taxon>
        <taxon>Desulfovibrionia</taxon>
        <taxon>Desulfovibrionales</taxon>
        <taxon>Desulfovibrionaceae</taxon>
        <taxon>Mailhella</taxon>
    </lineage>
</organism>
<evidence type="ECO:0000313" key="4">
    <source>
        <dbReference type="Proteomes" id="UP000698963"/>
    </source>
</evidence>
<keyword evidence="3" id="KW-0560">Oxidoreductase</keyword>
<dbReference type="SMART" id="SM00829">
    <property type="entry name" value="PKS_ER"/>
    <property type="match status" value="1"/>
</dbReference>
<evidence type="ECO:0000256" key="1">
    <source>
        <dbReference type="ARBA" id="ARBA00022857"/>
    </source>
</evidence>
<dbReference type="InterPro" id="IPR011032">
    <property type="entry name" value="GroES-like_sf"/>
</dbReference>
<dbReference type="InterPro" id="IPR013149">
    <property type="entry name" value="ADH-like_C"/>
</dbReference>
<dbReference type="SUPFAM" id="SSF50129">
    <property type="entry name" value="GroES-like"/>
    <property type="match status" value="1"/>
</dbReference>
<dbReference type="EMBL" id="DYZA01000030">
    <property type="protein sequence ID" value="HJD96349.1"/>
    <property type="molecule type" value="Genomic_DNA"/>
</dbReference>
<comment type="caution">
    <text evidence="3">The sequence shown here is derived from an EMBL/GenBank/DDBJ whole genome shotgun (WGS) entry which is preliminary data.</text>
</comment>
<dbReference type="PANTHER" id="PTHR44154:SF1">
    <property type="entry name" value="QUINONE OXIDOREDUCTASE"/>
    <property type="match status" value="1"/>
</dbReference>
<keyword evidence="1" id="KW-0521">NADP</keyword>
<dbReference type="NCBIfam" id="TIGR01751">
    <property type="entry name" value="crot-CoA-red"/>
    <property type="match status" value="1"/>
</dbReference>
<dbReference type="AlphaFoldDB" id="A0A921DQD5"/>
<reference evidence="3" key="2">
    <citation type="submission" date="2021-09" db="EMBL/GenBank/DDBJ databases">
        <authorList>
            <person name="Gilroy R."/>
        </authorList>
    </citation>
    <scope>NUCLEOTIDE SEQUENCE</scope>
    <source>
        <strain evidence="3">ChiGjej2B2-19336</strain>
    </source>
</reference>
<dbReference type="Pfam" id="PF00107">
    <property type="entry name" value="ADH_zinc_N"/>
    <property type="match status" value="1"/>
</dbReference>
<evidence type="ECO:0000313" key="3">
    <source>
        <dbReference type="EMBL" id="HJD96349.1"/>
    </source>
</evidence>
<dbReference type="Proteomes" id="UP000698963">
    <property type="component" value="Unassembled WGS sequence"/>
</dbReference>
<evidence type="ECO:0000259" key="2">
    <source>
        <dbReference type="SMART" id="SM00829"/>
    </source>
</evidence>
<feature type="domain" description="Enoyl reductase (ER)" evidence="2">
    <location>
        <begin position="55"/>
        <end position="421"/>
    </location>
</feature>
<accession>A0A921DQD5</accession>
<sequence>MKAALKHLAELSESKSASSEDFAHLPLPDTMSAMTVHRDETDLFRGLAFHEKDPRRSLHYEEVPLPEVGPNEVLVAVMASALNFNNVWSSLFEPSPGFNYIGEYSRYSPVNAKHNLDYHILGTDGAGVVVRTGTAVTRWKPGDRVMIFGPTCDVSSPEVFDDEIRDPHLMAYGFETNFGSFADFTLVREHQLLPKPEHLTWVEAASMTLVATTTYRMLVSRNGAQMSQGDNVLIWGASGGLGTFAIQFVLNGGGIPVGVVSSEEKAAMVRKMGCERVIVLPRDHGEDRFLDENGHTKNRQILRLKAQIRKLTGGEDPDIVFEHTGRSTFAASVAVARPGGKIVTCGSTSGYDHVFDNRYLWQTVKHIIGSHAANYYEAVQTARLIGKGFLYPTLSRVFPLAEGAEAFSMLHKGTHMGKLGFLNIAPEESMGIRDHELREKVGEEKIRLFRRDGEPRPAGQCAVA</sequence>
<dbReference type="InterPro" id="IPR020843">
    <property type="entry name" value="ER"/>
</dbReference>
<gene>
    <name evidence="3" type="primary">ccrA</name>
    <name evidence="3" type="ORF">K8W16_01710</name>
</gene>
<dbReference type="RefSeq" id="WP_304120603.1">
    <property type="nucleotide sequence ID" value="NZ_DYZA01000030.1"/>
</dbReference>
<dbReference type="EC" id="1.3.1.85" evidence="3"/>
<reference evidence="3" key="1">
    <citation type="journal article" date="2021" name="PeerJ">
        <title>Extensive microbial diversity within the chicken gut microbiome revealed by metagenomics and culture.</title>
        <authorList>
            <person name="Gilroy R."/>
            <person name="Ravi A."/>
            <person name="Getino M."/>
            <person name="Pursley I."/>
            <person name="Horton D.L."/>
            <person name="Alikhan N.F."/>
            <person name="Baker D."/>
            <person name="Gharbi K."/>
            <person name="Hall N."/>
            <person name="Watson M."/>
            <person name="Adriaenssens E.M."/>
            <person name="Foster-Nyarko E."/>
            <person name="Jarju S."/>
            <person name="Secka A."/>
            <person name="Antonio M."/>
            <person name="Oren A."/>
            <person name="Chaudhuri R.R."/>
            <person name="La Ragione R."/>
            <person name="Hildebrand F."/>
            <person name="Pallen M.J."/>
        </authorList>
    </citation>
    <scope>NUCLEOTIDE SEQUENCE</scope>
    <source>
        <strain evidence="3">ChiGjej2B2-19336</strain>
    </source>
</reference>